<dbReference type="Pfam" id="PF13174">
    <property type="entry name" value="TPR_6"/>
    <property type="match status" value="1"/>
</dbReference>
<feature type="signal peptide" evidence="1">
    <location>
        <begin position="1"/>
        <end position="19"/>
    </location>
</feature>
<feature type="coiled-coil region" evidence="1">
    <location>
        <begin position="26"/>
        <end position="86"/>
    </location>
</feature>
<keyword evidence="1" id="KW-0574">Periplasm</keyword>
<dbReference type="AlphaFoldDB" id="A0A918J098"/>
<keyword evidence="3" id="KW-1185">Reference proteome</keyword>
<organism evidence="2 3">
    <name type="scientific">Gemmobacter lanyuensis</name>
    <dbReference type="NCBI Taxonomy" id="1054497"/>
    <lineage>
        <taxon>Bacteria</taxon>
        <taxon>Pseudomonadati</taxon>
        <taxon>Pseudomonadota</taxon>
        <taxon>Alphaproteobacteria</taxon>
        <taxon>Rhodobacterales</taxon>
        <taxon>Paracoccaceae</taxon>
        <taxon>Gemmobacter</taxon>
    </lineage>
</organism>
<dbReference type="Pfam" id="PF13432">
    <property type="entry name" value="TPR_16"/>
    <property type="match status" value="1"/>
</dbReference>
<dbReference type="RefSeq" id="WP_189634833.1">
    <property type="nucleotide sequence ID" value="NZ_BMYQ01000012.1"/>
</dbReference>
<comment type="caution">
    <text evidence="2">The sequence shown here is derived from an EMBL/GenBank/DDBJ whole genome shotgun (WGS) entry which is preliminary data.</text>
</comment>
<gene>
    <name evidence="1" type="primary">cpoB</name>
    <name evidence="2" type="ORF">GCM10011452_31500</name>
</gene>
<dbReference type="InterPro" id="IPR014162">
    <property type="entry name" value="CpoB_C"/>
</dbReference>
<dbReference type="GO" id="GO:0030288">
    <property type="term" value="C:outer membrane-bounded periplasmic space"/>
    <property type="evidence" value="ECO:0007669"/>
    <property type="project" value="UniProtKB-UniRule"/>
</dbReference>
<dbReference type="Proteomes" id="UP000628984">
    <property type="component" value="Unassembled WGS sequence"/>
</dbReference>
<comment type="similarity">
    <text evidence="1">Belongs to the CpoB family.</text>
</comment>
<accession>A0A918J098</accession>
<comment type="function">
    <text evidence="1">Mediates coordination of peptidoglycan synthesis and outer membrane constriction during cell division.</text>
</comment>
<sequence length="276" mass="28162" precursor="true">MKLRVLALAVMLLPGLAHGQDRAQTLADIKAELAALNGEFNALKSELMTSGAVTSGAAGGSALQRMDSIEQALVRLTAKTEEVELKLNRVVSDGTNRLGDLEFRVTELEGGDIGAIPETPPLGGDTAAAAPAVAPAVPEQTPTSGGAELAIGEQESFDRAKGVLGQGDFRAAAQEFDTFAQSYPGSPLMQEAQILKGDALKQMGDTANAARAYLDAFSGKPDGGQAATALLKLGVSLADLGQTAEACVTLSEVGVRFPASPAATEAQGKLAGMACP</sequence>
<reference evidence="2" key="1">
    <citation type="journal article" date="2014" name="Int. J. Syst. Evol. Microbiol.">
        <title>Complete genome sequence of Corynebacterium casei LMG S-19264T (=DSM 44701T), isolated from a smear-ripened cheese.</title>
        <authorList>
            <consortium name="US DOE Joint Genome Institute (JGI-PGF)"/>
            <person name="Walter F."/>
            <person name="Albersmeier A."/>
            <person name="Kalinowski J."/>
            <person name="Ruckert C."/>
        </authorList>
    </citation>
    <scope>NUCLEOTIDE SEQUENCE</scope>
    <source>
        <strain evidence="2">KCTC 23714</strain>
    </source>
</reference>
<dbReference type="EMBL" id="BMYQ01000012">
    <property type="protein sequence ID" value="GGW40724.1"/>
    <property type="molecule type" value="Genomic_DNA"/>
</dbReference>
<evidence type="ECO:0000256" key="1">
    <source>
        <dbReference type="HAMAP-Rule" id="MF_02066"/>
    </source>
</evidence>
<keyword evidence="1" id="KW-0175">Coiled coil</keyword>
<proteinExistence type="inferred from homology"/>
<evidence type="ECO:0000313" key="3">
    <source>
        <dbReference type="Proteomes" id="UP000628984"/>
    </source>
</evidence>
<dbReference type="HAMAP" id="MF_02066">
    <property type="entry name" value="CpoB"/>
    <property type="match status" value="1"/>
</dbReference>
<reference evidence="2" key="2">
    <citation type="submission" date="2020-09" db="EMBL/GenBank/DDBJ databases">
        <authorList>
            <person name="Sun Q."/>
            <person name="Kim S."/>
        </authorList>
    </citation>
    <scope>NUCLEOTIDE SEQUENCE</scope>
    <source>
        <strain evidence="2">KCTC 23714</strain>
    </source>
</reference>
<feature type="chain" id="PRO_5038200121" description="Cell division coordinator CpoB" evidence="1">
    <location>
        <begin position="20"/>
        <end position="276"/>
    </location>
</feature>
<dbReference type="GO" id="GO:0043093">
    <property type="term" value="P:FtsZ-dependent cytokinesis"/>
    <property type="evidence" value="ECO:0007669"/>
    <property type="project" value="UniProtKB-UniRule"/>
</dbReference>
<dbReference type="InterPro" id="IPR019734">
    <property type="entry name" value="TPR_rpt"/>
</dbReference>
<keyword evidence="1" id="KW-0732">Signal</keyword>
<dbReference type="InterPro" id="IPR034706">
    <property type="entry name" value="CpoB"/>
</dbReference>
<keyword evidence="1" id="KW-0131">Cell cycle</keyword>
<dbReference type="InterPro" id="IPR011990">
    <property type="entry name" value="TPR-like_helical_dom_sf"/>
</dbReference>
<protein>
    <recommendedName>
        <fullName evidence="1">Cell division coordinator CpoB</fullName>
    </recommendedName>
</protein>
<name>A0A918J098_9RHOB</name>
<dbReference type="Gene3D" id="1.25.40.10">
    <property type="entry name" value="Tetratricopeptide repeat domain"/>
    <property type="match status" value="1"/>
</dbReference>
<dbReference type="SUPFAM" id="SSF48452">
    <property type="entry name" value="TPR-like"/>
    <property type="match status" value="1"/>
</dbReference>
<dbReference type="NCBIfam" id="TIGR02795">
    <property type="entry name" value="tol_pal_ybgF"/>
    <property type="match status" value="1"/>
</dbReference>
<comment type="subcellular location">
    <subcellularLocation>
        <location evidence="1">Periplasm</location>
    </subcellularLocation>
</comment>
<keyword evidence="1" id="KW-0132">Cell division</keyword>
<evidence type="ECO:0000313" key="2">
    <source>
        <dbReference type="EMBL" id="GGW40724.1"/>
    </source>
</evidence>